<reference evidence="4" key="1">
    <citation type="submission" date="2020-05" db="EMBL/GenBank/DDBJ databases">
        <title>Phylogenomic resolution of chytrid fungi.</title>
        <authorList>
            <person name="Stajich J.E."/>
            <person name="Amses K."/>
            <person name="Simmons R."/>
            <person name="Seto K."/>
            <person name="Myers J."/>
            <person name="Bonds A."/>
            <person name="Quandt C.A."/>
            <person name="Barry K."/>
            <person name="Liu P."/>
            <person name="Grigoriev I."/>
            <person name="Longcore J.E."/>
            <person name="James T.Y."/>
        </authorList>
    </citation>
    <scope>NUCLEOTIDE SEQUENCE</scope>
    <source>
        <strain evidence="4">JEL0513</strain>
    </source>
</reference>
<comment type="subcellular location">
    <subcellularLocation>
        <location evidence="1">Endosome</location>
        <location evidence="1">Multivesicular body membrane</location>
        <topology evidence="1">Peripheral membrane protein</topology>
    </subcellularLocation>
    <subcellularLocation>
        <location evidence="1">Prevacuolar compartment membrane</location>
        <topology evidence="1">Peripheral membrane protein</topology>
    </subcellularLocation>
    <subcellularLocation>
        <location evidence="1">Vacuole membrane</location>
        <topology evidence="1">Peripheral membrane protein</topology>
    </subcellularLocation>
</comment>
<keyword evidence="1" id="KW-0072">Autophagy</keyword>
<dbReference type="GO" id="GO:0035658">
    <property type="term" value="C:Mon1-Ccz1 complex"/>
    <property type="evidence" value="ECO:0007669"/>
    <property type="project" value="TreeGrafter"/>
</dbReference>
<dbReference type="PANTHER" id="PTHR13027:SF7">
    <property type="entry name" value="VACUOLAR FUSION PROTEIN MON1 HOMOLOG"/>
    <property type="match status" value="1"/>
</dbReference>
<dbReference type="GO" id="GO:0006623">
    <property type="term" value="P:protein targeting to vacuole"/>
    <property type="evidence" value="ECO:0007669"/>
    <property type="project" value="UniProtKB-UniRule"/>
</dbReference>
<organism evidence="4 5">
    <name type="scientific">Physocladia obscura</name>
    <dbReference type="NCBI Taxonomy" id="109957"/>
    <lineage>
        <taxon>Eukaryota</taxon>
        <taxon>Fungi</taxon>
        <taxon>Fungi incertae sedis</taxon>
        <taxon>Chytridiomycota</taxon>
        <taxon>Chytridiomycota incertae sedis</taxon>
        <taxon>Chytridiomycetes</taxon>
        <taxon>Chytridiales</taxon>
        <taxon>Chytriomycetaceae</taxon>
        <taxon>Physocladia</taxon>
    </lineage>
</organism>
<dbReference type="Pfam" id="PF19036">
    <property type="entry name" value="Fuz_longin_1"/>
    <property type="match status" value="1"/>
</dbReference>
<sequence>MSQREEEQRTLNTLTSFDQILSASAPSSSVVSFVETPPDSERNQEYPTIQSAQSAQTHKSNLNSDYNISNNNESSADDYASTNNQNENHLIIDNDNGIDDDPLLVRGSLASIGDSKINAWIFRRKHFFILSSAGKPIYSRYGSESDATEIMGVFQTIISIFEQDKNDSDDDESGDTIESFASGTHLFVFKIMGPIYLVVVSATGESEIE</sequence>
<dbReference type="GO" id="GO:0006914">
    <property type="term" value="P:autophagy"/>
    <property type="evidence" value="ECO:0007669"/>
    <property type="project" value="UniProtKB-UniRule"/>
</dbReference>
<evidence type="ECO:0000259" key="3">
    <source>
        <dbReference type="Pfam" id="PF19036"/>
    </source>
</evidence>
<dbReference type="AlphaFoldDB" id="A0AAD5SQC4"/>
<dbReference type="PRINTS" id="PR01546">
    <property type="entry name" value="YEAST73DUF"/>
</dbReference>
<comment type="function">
    <text evidence="1">Required for multiple vacuole delivery pathways including the cytoplasm to vacuole transport (Cvt), autophagy, pexophagy and endocytosis.</text>
</comment>
<feature type="compositionally biased region" description="Polar residues" evidence="2">
    <location>
        <begin position="45"/>
        <end position="59"/>
    </location>
</feature>
<feature type="domain" description="FUZ/MON1/HPS1 first Longin" evidence="3">
    <location>
        <begin position="125"/>
        <end position="207"/>
    </location>
</feature>
<dbReference type="PANTHER" id="PTHR13027">
    <property type="entry name" value="SAND PROTEIN-RELATED"/>
    <property type="match status" value="1"/>
</dbReference>
<comment type="caution">
    <text evidence="4">The sequence shown here is derived from an EMBL/GenBank/DDBJ whole genome shotgun (WGS) entry which is preliminary data.</text>
</comment>
<feature type="compositionally biased region" description="Low complexity" evidence="2">
    <location>
        <begin position="60"/>
        <end position="74"/>
    </location>
</feature>
<evidence type="ECO:0000256" key="1">
    <source>
        <dbReference type="RuleBase" id="RU367048"/>
    </source>
</evidence>
<dbReference type="InterPro" id="IPR004353">
    <property type="entry name" value="Mon1"/>
</dbReference>
<protein>
    <recommendedName>
        <fullName evidence="1">Vacuolar fusion protein MON1</fullName>
    </recommendedName>
</protein>
<gene>
    <name evidence="4" type="primary">MON1</name>
    <name evidence="4" type="ORF">HK100_006531</name>
</gene>
<name>A0AAD5SQC4_9FUNG</name>
<keyword evidence="1" id="KW-0813">Transport</keyword>
<evidence type="ECO:0000313" key="5">
    <source>
        <dbReference type="Proteomes" id="UP001211907"/>
    </source>
</evidence>
<evidence type="ECO:0000256" key="2">
    <source>
        <dbReference type="SAM" id="MobiDB-lite"/>
    </source>
</evidence>
<accession>A0AAD5SQC4</accession>
<feature type="non-terminal residue" evidence="4">
    <location>
        <position position="209"/>
    </location>
</feature>
<keyword evidence="1" id="KW-0967">Endosome</keyword>
<dbReference type="EMBL" id="JADGJH010003024">
    <property type="protein sequence ID" value="KAJ3093604.1"/>
    <property type="molecule type" value="Genomic_DNA"/>
</dbReference>
<dbReference type="GO" id="GO:0016192">
    <property type="term" value="P:vesicle-mediated transport"/>
    <property type="evidence" value="ECO:0007669"/>
    <property type="project" value="InterPro"/>
</dbReference>
<dbReference type="GO" id="GO:0032585">
    <property type="term" value="C:multivesicular body membrane"/>
    <property type="evidence" value="ECO:0007669"/>
    <property type="project" value="UniProtKB-SubCell"/>
</dbReference>
<keyword evidence="1" id="KW-0472">Membrane</keyword>
<dbReference type="InterPro" id="IPR043972">
    <property type="entry name" value="FUZ/MON1/HPS1_longin_1"/>
</dbReference>
<dbReference type="GO" id="GO:0000329">
    <property type="term" value="C:fungal-type vacuole membrane"/>
    <property type="evidence" value="ECO:0007669"/>
    <property type="project" value="TreeGrafter"/>
</dbReference>
<evidence type="ECO:0000313" key="4">
    <source>
        <dbReference type="EMBL" id="KAJ3093604.1"/>
    </source>
</evidence>
<feature type="region of interest" description="Disordered" evidence="2">
    <location>
        <begin position="24"/>
        <end position="82"/>
    </location>
</feature>
<keyword evidence="5" id="KW-1185">Reference proteome</keyword>
<dbReference type="Proteomes" id="UP001211907">
    <property type="component" value="Unassembled WGS sequence"/>
</dbReference>
<keyword evidence="1" id="KW-0926">Vacuole</keyword>
<keyword evidence="1" id="KW-0653">Protein transport</keyword>
<proteinExistence type="inferred from homology"/>
<comment type="similarity">
    <text evidence="1">Belongs to the MON1/SAND family.</text>
</comment>